<evidence type="ECO:0000256" key="1">
    <source>
        <dbReference type="SAM" id="Phobius"/>
    </source>
</evidence>
<comment type="caution">
    <text evidence="2">The sequence shown here is derived from an EMBL/GenBank/DDBJ whole genome shotgun (WGS) entry which is preliminary data.</text>
</comment>
<dbReference type="EMBL" id="SOGT01000002">
    <property type="protein sequence ID" value="TFD28602.1"/>
    <property type="molecule type" value="Genomic_DNA"/>
</dbReference>
<gene>
    <name evidence="2" type="ORF">E3T27_01510</name>
</gene>
<sequence>MSALRSHLDRLPPWGLVLVIWAVSRVLVATLLGALAPLALYRLLVSRVGVHSALWAVALFCFGP</sequence>
<evidence type="ECO:0000313" key="3">
    <source>
        <dbReference type="Proteomes" id="UP000298424"/>
    </source>
</evidence>
<evidence type="ECO:0000313" key="2">
    <source>
        <dbReference type="EMBL" id="TFD28602.1"/>
    </source>
</evidence>
<dbReference type="AlphaFoldDB" id="A0A4R8ZK22"/>
<feature type="transmembrane region" description="Helical" evidence="1">
    <location>
        <begin position="12"/>
        <end position="34"/>
    </location>
</feature>
<protein>
    <recommendedName>
        <fullName evidence="4">Thiol reductant ABC exporter subunit CydD</fullName>
    </recommendedName>
</protein>
<dbReference type="Proteomes" id="UP000298424">
    <property type="component" value="Unassembled WGS sequence"/>
</dbReference>
<name>A0A4R8ZK22_9MICO</name>
<keyword evidence="1" id="KW-0812">Transmembrane</keyword>
<organism evidence="2 3">
    <name type="scientific">Cryobacterium lyxosi</name>
    <dbReference type="NCBI Taxonomy" id="1259228"/>
    <lineage>
        <taxon>Bacteria</taxon>
        <taxon>Bacillati</taxon>
        <taxon>Actinomycetota</taxon>
        <taxon>Actinomycetes</taxon>
        <taxon>Micrococcales</taxon>
        <taxon>Microbacteriaceae</taxon>
        <taxon>Cryobacterium</taxon>
    </lineage>
</organism>
<keyword evidence="1" id="KW-0472">Membrane</keyword>
<reference evidence="2 3" key="1">
    <citation type="submission" date="2019-03" db="EMBL/GenBank/DDBJ databases">
        <title>Genomics of glacier-inhabiting Cryobacterium strains.</title>
        <authorList>
            <person name="Liu Q."/>
            <person name="Xin Y.-H."/>
        </authorList>
    </citation>
    <scope>NUCLEOTIDE SEQUENCE [LARGE SCALE GENOMIC DNA]</scope>
    <source>
        <strain evidence="2 3">TMT1-1</strain>
    </source>
</reference>
<keyword evidence="3" id="KW-1185">Reference proteome</keyword>
<proteinExistence type="predicted"/>
<dbReference type="RefSeq" id="WP_134571350.1">
    <property type="nucleotide sequence ID" value="NZ_SOGT01000002.1"/>
</dbReference>
<keyword evidence="1" id="KW-1133">Transmembrane helix</keyword>
<evidence type="ECO:0008006" key="4">
    <source>
        <dbReference type="Google" id="ProtNLM"/>
    </source>
</evidence>
<accession>A0A4R8ZK22</accession>